<dbReference type="Gene3D" id="2.10.109.10">
    <property type="entry name" value="Umud Fragment, subunit A"/>
    <property type="match status" value="1"/>
</dbReference>
<dbReference type="Proteomes" id="UP001162834">
    <property type="component" value="Chromosome"/>
</dbReference>
<evidence type="ECO:0000256" key="4">
    <source>
        <dbReference type="ARBA" id="ARBA00022705"/>
    </source>
</evidence>
<accession>A0A9E6XWE2</accession>
<feature type="domain" description="LexA repressor DNA-binding" evidence="16">
    <location>
        <begin position="2"/>
        <end position="64"/>
    </location>
</feature>
<evidence type="ECO:0000256" key="11">
    <source>
        <dbReference type="ARBA" id="ARBA00023204"/>
    </source>
</evidence>
<dbReference type="SUPFAM" id="SSF46785">
    <property type="entry name" value="Winged helix' DNA-binding domain"/>
    <property type="match status" value="1"/>
</dbReference>
<dbReference type="EC" id="3.4.21.88" evidence="13"/>
<dbReference type="RefSeq" id="WP_259315036.1">
    <property type="nucleotide sequence ID" value="NZ_CP087164.1"/>
</dbReference>
<protein>
    <recommendedName>
        <fullName evidence="13">LexA repressor</fullName>
        <ecNumber evidence="13">3.4.21.88</ecNumber>
    </recommendedName>
</protein>
<keyword evidence="18" id="KW-1185">Reference proteome</keyword>
<dbReference type="EMBL" id="CP087164">
    <property type="protein sequence ID" value="UGS35348.1"/>
    <property type="molecule type" value="Genomic_DNA"/>
</dbReference>
<dbReference type="Pfam" id="PF01726">
    <property type="entry name" value="LexA_DNA_bind"/>
    <property type="match status" value="1"/>
</dbReference>
<dbReference type="FunFam" id="1.10.10.10:FF:000009">
    <property type="entry name" value="LexA repressor"/>
    <property type="match status" value="1"/>
</dbReference>
<dbReference type="PANTHER" id="PTHR33516">
    <property type="entry name" value="LEXA REPRESSOR"/>
    <property type="match status" value="1"/>
</dbReference>
<evidence type="ECO:0000313" key="17">
    <source>
        <dbReference type="EMBL" id="UGS35348.1"/>
    </source>
</evidence>
<evidence type="ECO:0000256" key="1">
    <source>
        <dbReference type="ARBA" id="ARBA00007484"/>
    </source>
</evidence>
<dbReference type="GO" id="GO:0006260">
    <property type="term" value="P:DNA replication"/>
    <property type="evidence" value="ECO:0007669"/>
    <property type="project" value="UniProtKB-UniRule"/>
</dbReference>
<evidence type="ECO:0000256" key="12">
    <source>
        <dbReference type="ARBA" id="ARBA00023236"/>
    </source>
</evidence>
<comment type="similarity">
    <text evidence="1 13 14">Belongs to the peptidase S24 family.</text>
</comment>
<keyword evidence="5 13" id="KW-0227">DNA damage</keyword>
<dbReference type="InterPro" id="IPR036286">
    <property type="entry name" value="LexA/Signal_pep-like_sf"/>
</dbReference>
<comment type="function">
    <text evidence="13">Represses a number of genes involved in the response to DNA damage (SOS response), including recA and lexA. In the presence of single-stranded DNA, RecA interacts with LexA causing an autocatalytic cleavage which disrupts the DNA-binding part of LexA, leading to derepression of the SOS regulon and eventually DNA repair.</text>
</comment>
<proteinExistence type="inferred from homology"/>
<evidence type="ECO:0000313" key="18">
    <source>
        <dbReference type="Proteomes" id="UP001162834"/>
    </source>
</evidence>
<dbReference type="AlphaFoldDB" id="A0A9E6XWE2"/>
<evidence type="ECO:0000256" key="2">
    <source>
        <dbReference type="ARBA" id="ARBA00011738"/>
    </source>
</evidence>
<dbReference type="InterPro" id="IPR036388">
    <property type="entry name" value="WH-like_DNA-bd_sf"/>
</dbReference>
<organism evidence="17 18">
    <name type="scientific">Capillimicrobium parvum</name>
    <dbReference type="NCBI Taxonomy" id="2884022"/>
    <lineage>
        <taxon>Bacteria</taxon>
        <taxon>Bacillati</taxon>
        <taxon>Actinomycetota</taxon>
        <taxon>Thermoleophilia</taxon>
        <taxon>Solirubrobacterales</taxon>
        <taxon>Capillimicrobiaceae</taxon>
        <taxon>Capillimicrobium</taxon>
    </lineage>
</organism>
<dbReference type="FunFam" id="2.10.109.10:FF:000001">
    <property type="entry name" value="LexA repressor"/>
    <property type="match status" value="1"/>
</dbReference>
<dbReference type="InterPro" id="IPR006197">
    <property type="entry name" value="Peptidase_S24_LexA"/>
</dbReference>
<evidence type="ECO:0000256" key="13">
    <source>
        <dbReference type="HAMAP-Rule" id="MF_00015"/>
    </source>
</evidence>
<reference evidence="17" key="1">
    <citation type="journal article" date="2022" name="Int. J. Syst. Evol. Microbiol.">
        <title>Pseudomonas aegrilactucae sp. nov. and Pseudomonas morbosilactucae sp. nov., pathogens causing bacterial rot of lettuce in Japan.</title>
        <authorList>
            <person name="Sawada H."/>
            <person name="Fujikawa T."/>
            <person name="Satou M."/>
        </authorList>
    </citation>
    <scope>NUCLEOTIDE SEQUENCE</scope>
    <source>
        <strain evidence="17">0166_1</strain>
    </source>
</reference>
<gene>
    <name evidence="13 17" type="primary">lexA</name>
    <name evidence="17" type="ORF">DSM104329_01736</name>
</gene>
<dbReference type="GO" id="GO:0006281">
    <property type="term" value="P:DNA repair"/>
    <property type="evidence" value="ECO:0007669"/>
    <property type="project" value="UniProtKB-UniRule"/>
</dbReference>
<feature type="domain" description="Peptidase S24/S26A/S26B/S26C" evidence="15">
    <location>
        <begin position="86"/>
        <end position="198"/>
    </location>
</feature>
<keyword evidence="4 13" id="KW-0235">DNA replication</keyword>
<evidence type="ECO:0000256" key="3">
    <source>
        <dbReference type="ARBA" id="ARBA00022491"/>
    </source>
</evidence>
<evidence type="ECO:0000259" key="15">
    <source>
        <dbReference type="Pfam" id="PF00717"/>
    </source>
</evidence>
<evidence type="ECO:0000256" key="9">
    <source>
        <dbReference type="ARBA" id="ARBA00023125"/>
    </source>
</evidence>
<dbReference type="InterPro" id="IPR050077">
    <property type="entry name" value="LexA_repressor"/>
</dbReference>
<evidence type="ECO:0000256" key="7">
    <source>
        <dbReference type="ARBA" id="ARBA00022813"/>
    </source>
</evidence>
<dbReference type="Gene3D" id="1.10.10.10">
    <property type="entry name" value="Winged helix-like DNA-binding domain superfamily/Winged helix DNA-binding domain"/>
    <property type="match status" value="1"/>
</dbReference>
<dbReference type="InterPro" id="IPR039418">
    <property type="entry name" value="LexA-like"/>
</dbReference>
<dbReference type="InterPro" id="IPR015927">
    <property type="entry name" value="Peptidase_S24_S26A/B/C"/>
</dbReference>
<dbReference type="GO" id="GO:0009432">
    <property type="term" value="P:SOS response"/>
    <property type="evidence" value="ECO:0007669"/>
    <property type="project" value="UniProtKB-UniRule"/>
</dbReference>
<feature type="DNA-binding region" description="H-T-H motif" evidence="13">
    <location>
        <begin position="27"/>
        <end position="47"/>
    </location>
</feature>
<comment type="subunit">
    <text evidence="2 13">Homodimer.</text>
</comment>
<feature type="active site" description="For autocatalytic cleavage activity" evidence="13">
    <location>
        <position position="165"/>
    </location>
</feature>
<keyword evidence="11 13" id="KW-0234">DNA repair</keyword>
<dbReference type="CDD" id="cd06529">
    <property type="entry name" value="S24_LexA-like"/>
    <property type="match status" value="1"/>
</dbReference>
<keyword evidence="6 13" id="KW-0378">Hydrolase</keyword>
<dbReference type="InterPro" id="IPR006200">
    <property type="entry name" value="LexA"/>
</dbReference>
<dbReference type="Pfam" id="PF00717">
    <property type="entry name" value="Peptidase_S24"/>
    <property type="match status" value="1"/>
</dbReference>
<keyword evidence="8 13" id="KW-0805">Transcription regulation</keyword>
<dbReference type="InterPro" id="IPR006199">
    <property type="entry name" value="LexA_DNA-bd_dom"/>
</dbReference>
<name>A0A9E6XWE2_9ACTN</name>
<feature type="site" description="Cleavage; by autolysis" evidence="13">
    <location>
        <begin position="93"/>
        <end position="94"/>
    </location>
</feature>
<dbReference type="GO" id="GO:0003677">
    <property type="term" value="F:DNA binding"/>
    <property type="evidence" value="ECO:0007669"/>
    <property type="project" value="UniProtKB-UniRule"/>
</dbReference>
<sequence>MDLTKRQQEIFDFIKQYSNKHGYPPTVRDIGKAVGLASSSTVHAHLANLERIGLLRRDPSKPRAIELLDRAVEGVKSLVTPSEGLPLVGSVAAGQPILAEENIEDHIPVPSEAGGSAGEFMLRIRGDSMVNAGILDGDLVVVQRQDTASDGEIVVALVGEEATVKRFFREDDHIRLQPENDHMEPIRSREVQIVGKAVGLLRLMS</sequence>
<dbReference type="PRINTS" id="PR00726">
    <property type="entry name" value="LEXASERPTASE"/>
</dbReference>
<keyword evidence="3 13" id="KW-0678">Repressor</keyword>
<dbReference type="GO" id="GO:0004252">
    <property type="term" value="F:serine-type endopeptidase activity"/>
    <property type="evidence" value="ECO:0007669"/>
    <property type="project" value="UniProtKB-UniRule"/>
</dbReference>
<evidence type="ECO:0000256" key="8">
    <source>
        <dbReference type="ARBA" id="ARBA00023015"/>
    </source>
</evidence>
<dbReference type="SUPFAM" id="SSF51306">
    <property type="entry name" value="LexA/Signal peptidase"/>
    <property type="match status" value="1"/>
</dbReference>
<evidence type="ECO:0000256" key="5">
    <source>
        <dbReference type="ARBA" id="ARBA00022763"/>
    </source>
</evidence>
<keyword evidence="12 13" id="KW-0742">SOS response</keyword>
<dbReference type="HAMAP" id="MF_00015">
    <property type="entry name" value="LexA"/>
    <property type="match status" value="1"/>
</dbReference>
<dbReference type="PANTHER" id="PTHR33516:SF2">
    <property type="entry name" value="LEXA REPRESSOR-RELATED"/>
    <property type="match status" value="1"/>
</dbReference>
<dbReference type="GO" id="GO:0045892">
    <property type="term" value="P:negative regulation of DNA-templated transcription"/>
    <property type="evidence" value="ECO:0007669"/>
    <property type="project" value="UniProtKB-UniRule"/>
</dbReference>
<comment type="catalytic activity">
    <reaction evidence="13">
        <text>Hydrolysis of Ala-|-Gly bond in repressor LexA.</text>
        <dbReference type="EC" id="3.4.21.88"/>
    </reaction>
</comment>
<evidence type="ECO:0000259" key="16">
    <source>
        <dbReference type="Pfam" id="PF01726"/>
    </source>
</evidence>
<keyword evidence="10 13" id="KW-0804">Transcription</keyword>
<keyword evidence="9 13" id="KW-0238">DNA-binding</keyword>
<feature type="active site" description="For autocatalytic cleavage activity" evidence="13">
    <location>
        <position position="128"/>
    </location>
</feature>
<dbReference type="NCBIfam" id="TIGR00498">
    <property type="entry name" value="lexA"/>
    <property type="match status" value="1"/>
</dbReference>
<dbReference type="InterPro" id="IPR036390">
    <property type="entry name" value="WH_DNA-bd_sf"/>
</dbReference>
<keyword evidence="7 13" id="KW-0068">Autocatalytic cleavage</keyword>
<dbReference type="KEGG" id="sbae:DSM104329_01736"/>
<evidence type="ECO:0000256" key="6">
    <source>
        <dbReference type="ARBA" id="ARBA00022801"/>
    </source>
</evidence>
<evidence type="ECO:0000256" key="14">
    <source>
        <dbReference type="RuleBase" id="RU003991"/>
    </source>
</evidence>
<dbReference type="GO" id="GO:0006508">
    <property type="term" value="P:proteolysis"/>
    <property type="evidence" value="ECO:0007669"/>
    <property type="project" value="InterPro"/>
</dbReference>
<evidence type="ECO:0000256" key="10">
    <source>
        <dbReference type="ARBA" id="ARBA00023163"/>
    </source>
</evidence>